<reference evidence="1 2" key="1">
    <citation type="journal article" date="2013" name="Front. Microbiol.">
        <title>Comparative genomic analyses of the cyanobacterium, Lyngbya aestuarii BL J, a powerful hydrogen producer.</title>
        <authorList>
            <person name="Kothari A."/>
            <person name="Vaughn M."/>
            <person name="Garcia-Pichel F."/>
        </authorList>
    </citation>
    <scope>NUCLEOTIDE SEQUENCE [LARGE SCALE GENOMIC DNA]</scope>
    <source>
        <strain evidence="1 2">BL J</strain>
    </source>
</reference>
<sequence length="461" mass="52283">MNNSSLLTEISLGFESFSTSSIALSDEHINQAIELSHPLQDESRKWFTYLNALALFGFESWLEERGDDFTVNRENCSIFHPEVANTIEAVCNLYVNQFKVCLVTVGSLSDEIVSIPQAVLDLPEYAAQLYVLVEVQEELETVVVSRFISYPDLIAAKNKANLEPDLDWTYQVPLHWFEPEIDQLILYFRCLETTAISLPETPSRKTLLSTQQAQLKTILPQLSTQNSQSTPQLWNLLNWEQGIAIFTNPDLLRWVYQVQNTTDLEPEMSQSEFIQTQNNYLSDLLTLLGKPAMNLGRWLHDELDNLATEFSWVLIPEFSTATGMRSLRWASEEFEAIVGELNRKGEEIPTQAKAGSRDLQLAETTLRLYALTWELESDTVREWKLLLILGTPSQMSLPHQVRLRVSDATGILVEKGLNPDDDYSYIFTAVIGSLDEKFIVTASLGSEIQETLPPFGFNPES</sequence>
<evidence type="ECO:0008006" key="3">
    <source>
        <dbReference type="Google" id="ProtNLM"/>
    </source>
</evidence>
<protein>
    <recommendedName>
        <fullName evidence="3">DUF1822 family protein</fullName>
    </recommendedName>
</protein>
<gene>
    <name evidence="1" type="ORF">M595_0214</name>
</gene>
<accession>U7QR79</accession>
<dbReference type="OrthoDB" id="467121at2"/>
<dbReference type="AlphaFoldDB" id="U7QR79"/>
<dbReference type="EMBL" id="AUZM01000001">
    <property type="protein sequence ID" value="ERT09802.1"/>
    <property type="molecule type" value="Genomic_DNA"/>
</dbReference>
<dbReference type="InterPro" id="IPR014951">
    <property type="entry name" value="DUF1822"/>
</dbReference>
<proteinExistence type="predicted"/>
<organism evidence="1 2">
    <name type="scientific">Lyngbya aestuarii BL J</name>
    <dbReference type="NCBI Taxonomy" id="1348334"/>
    <lineage>
        <taxon>Bacteria</taxon>
        <taxon>Bacillati</taxon>
        <taxon>Cyanobacteriota</taxon>
        <taxon>Cyanophyceae</taxon>
        <taxon>Oscillatoriophycideae</taxon>
        <taxon>Oscillatoriales</taxon>
        <taxon>Microcoleaceae</taxon>
        <taxon>Lyngbya</taxon>
    </lineage>
</organism>
<dbReference type="Pfam" id="PF08852">
    <property type="entry name" value="DUF1822"/>
    <property type="match status" value="1"/>
</dbReference>
<evidence type="ECO:0000313" key="1">
    <source>
        <dbReference type="EMBL" id="ERT09802.1"/>
    </source>
</evidence>
<dbReference type="RefSeq" id="WP_023063866.1">
    <property type="nucleotide sequence ID" value="NZ_AUZM01000001.1"/>
</dbReference>
<comment type="caution">
    <text evidence="1">The sequence shown here is derived from an EMBL/GenBank/DDBJ whole genome shotgun (WGS) entry which is preliminary data.</text>
</comment>
<keyword evidence="2" id="KW-1185">Reference proteome</keyword>
<name>U7QR79_9CYAN</name>
<dbReference type="Proteomes" id="UP000017127">
    <property type="component" value="Unassembled WGS sequence"/>
</dbReference>
<evidence type="ECO:0000313" key="2">
    <source>
        <dbReference type="Proteomes" id="UP000017127"/>
    </source>
</evidence>